<evidence type="ECO:0000313" key="6">
    <source>
        <dbReference type="Proteomes" id="UP000198607"/>
    </source>
</evidence>
<dbReference type="PANTHER" id="PTHR45138:SF5">
    <property type="entry name" value="BIFUNCTIONAL PERIPLASMIC SUBSTRATE BINDING PROTEIN_CYTOPLASMIC DIGUANYLATE CYCLASE"/>
    <property type="match status" value="1"/>
</dbReference>
<dbReference type="PROSITE" id="PS50887">
    <property type="entry name" value="GGDEF"/>
    <property type="match status" value="1"/>
</dbReference>
<keyword evidence="6" id="KW-1185">Reference proteome</keyword>
<dbReference type="GO" id="GO:0005886">
    <property type="term" value="C:plasma membrane"/>
    <property type="evidence" value="ECO:0007669"/>
    <property type="project" value="TreeGrafter"/>
</dbReference>
<dbReference type="GO" id="GO:1902201">
    <property type="term" value="P:negative regulation of bacterial-type flagellum-dependent cell motility"/>
    <property type="evidence" value="ECO:0007669"/>
    <property type="project" value="TreeGrafter"/>
</dbReference>
<keyword evidence="2" id="KW-0175">Coiled coil</keyword>
<dbReference type="STRING" id="83767.SAMN05660652_01405"/>
<proteinExistence type="predicted"/>
<feature type="transmembrane region" description="Helical" evidence="3">
    <location>
        <begin position="12"/>
        <end position="36"/>
    </location>
</feature>
<keyword evidence="3" id="KW-1133">Transmembrane helix</keyword>
<dbReference type="EC" id="2.7.7.65" evidence="1"/>
<feature type="domain" description="GGDEF" evidence="4">
    <location>
        <begin position="291"/>
        <end position="424"/>
    </location>
</feature>
<dbReference type="EMBL" id="FNCY01000004">
    <property type="protein sequence ID" value="SDH21040.1"/>
    <property type="molecule type" value="Genomic_DNA"/>
</dbReference>
<evidence type="ECO:0000256" key="1">
    <source>
        <dbReference type="ARBA" id="ARBA00012528"/>
    </source>
</evidence>
<dbReference type="PANTHER" id="PTHR45138">
    <property type="entry name" value="REGULATORY COMPONENTS OF SENSORY TRANSDUCTION SYSTEM"/>
    <property type="match status" value="1"/>
</dbReference>
<dbReference type="Pfam" id="PF00990">
    <property type="entry name" value="GGDEF"/>
    <property type="match status" value="1"/>
</dbReference>
<dbReference type="AlphaFoldDB" id="A0A1G8AL49"/>
<feature type="transmembrane region" description="Helical" evidence="3">
    <location>
        <begin position="176"/>
        <end position="202"/>
    </location>
</feature>
<dbReference type="InterPro" id="IPR029787">
    <property type="entry name" value="Nucleotide_cyclase"/>
</dbReference>
<dbReference type="Proteomes" id="UP000198607">
    <property type="component" value="Unassembled WGS sequence"/>
</dbReference>
<dbReference type="NCBIfam" id="TIGR00254">
    <property type="entry name" value="GGDEF"/>
    <property type="match status" value="1"/>
</dbReference>
<dbReference type="SMART" id="SM00267">
    <property type="entry name" value="GGDEF"/>
    <property type="match status" value="1"/>
</dbReference>
<keyword evidence="3" id="KW-0812">Transmembrane</keyword>
<gene>
    <name evidence="5" type="ORF">SAMN05660652_01405</name>
</gene>
<feature type="coiled-coil region" evidence="2">
    <location>
        <begin position="236"/>
        <end position="263"/>
    </location>
</feature>
<evidence type="ECO:0000259" key="4">
    <source>
        <dbReference type="PROSITE" id="PS50887"/>
    </source>
</evidence>
<evidence type="ECO:0000313" key="5">
    <source>
        <dbReference type="EMBL" id="SDH21040.1"/>
    </source>
</evidence>
<sequence>MSKFGGLSLKKIVFVGILFLVTFSSLAVVALIVGHLKIASGTASIEQVTVPNVLEMSRTARNLEHLRRYGDTALLAASPAERTRAQMAMTLIITHPSMNTSELLKARVRRAERVLNEALALAPFSSTSPEAHAQALARWALAANDLTLLADELTIESSQRASNDANQIHRVSTQTLSWLTAAIVCLLLYGLLFGWFLIIYIARPLQRTAQVLDTLDTRLSAKFELPESPVWEVQRLRRATYALAEAKESAEEARVELERLATTDGLSGLFNRRCFNNLADIEWIRCRRYGRPLAVLMVDIDHFKLINDQYGHAAGDLVITNFGKLIRRIVRASDQAARIGGEEFAVLMPEATAVAAMNVAERICSEAACEVVTGTGTEIHYTVSVGVAVVGASDQDFGALAQRADSSLYRAKNKGRNCVVFADADEKKPGPLEYT</sequence>
<name>A0A1G8AL49_9RHOO</name>
<accession>A0A1G8AL49</accession>
<dbReference type="InterPro" id="IPR000160">
    <property type="entry name" value="GGDEF_dom"/>
</dbReference>
<protein>
    <recommendedName>
        <fullName evidence="1">diguanylate cyclase</fullName>
        <ecNumber evidence="1">2.7.7.65</ecNumber>
    </recommendedName>
</protein>
<organism evidence="5 6">
    <name type="scientific">Propionivibrio dicarboxylicus</name>
    <dbReference type="NCBI Taxonomy" id="83767"/>
    <lineage>
        <taxon>Bacteria</taxon>
        <taxon>Pseudomonadati</taxon>
        <taxon>Pseudomonadota</taxon>
        <taxon>Betaproteobacteria</taxon>
        <taxon>Rhodocyclales</taxon>
        <taxon>Rhodocyclaceae</taxon>
        <taxon>Propionivibrio</taxon>
    </lineage>
</organism>
<reference evidence="5 6" key="1">
    <citation type="submission" date="2016-10" db="EMBL/GenBank/DDBJ databases">
        <authorList>
            <person name="de Groot N.N."/>
        </authorList>
    </citation>
    <scope>NUCLEOTIDE SEQUENCE [LARGE SCALE GENOMIC DNA]</scope>
    <source>
        <strain evidence="5 6">DSM 5885</strain>
    </source>
</reference>
<dbReference type="SUPFAM" id="SSF55073">
    <property type="entry name" value="Nucleotide cyclase"/>
    <property type="match status" value="1"/>
</dbReference>
<dbReference type="InterPro" id="IPR050469">
    <property type="entry name" value="Diguanylate_Cyclase"/>
</dbReference>
<dbReference type="FunFam" id="3.30.70.270:FF:000001">
    <property type="entry name" value="Diguanylate cyclase domain protein"/>
    <property type="match status" value="1"/>
</dbReference>
<evidence type="ECO:0000256" key="2">
    <source>
        <dbReference type="SAM" id="Coils"/>
    </source>
</evidence>
<keyword evidence="3" id="KW-0472">Membrane</keyword>
<dbReference type="InterPro" id="IPR043128">
    <property type="entry name" value="Rev_trsase/Diguanyl_cyclase"/>
</dbReference>
<dbReference type="Gene3D" id="3.30.70.270">
    <property type="match status" value="1"/>
</dbReference>
<evidence type="ECO:0000256" key="3">
    <source>
        <dbReference type="SAM" id="Phobius"/>
    </source>
</evidence>
<dbReference type="CDD" id="cd01949">
    <property type="entry name" value="GGDEF"/>
    <property type="match status" value="1"/>
</dbReference>
<dbReference type="GO" id="GO:0043709">
    <property type="term" value="P:cell adhesion involved in single-species biofilm formation"/>
    <property type="evidence" value="ECO:0007669"/>
    <property type="project" value="TreeGrafter"/>
</dbReference>
<dbReference type="GO" id="GO:0052621">
    <property type="term" value="F:diguanylate cyclase activity"/>
    <property type="evidence" value="ECO:0007669"/>
    <property type="project" value="UniProtKB-EC"/>
</dbReference>